<dbReference type="InterPro" id="IPR029058">
    <property type="entry name" value="AB_hydrolase_fold"/>
</dbReference>
<dbReference type="GO" id="GO:0016787">
    <property type="term" value="F:hydrolase activity"/>
    <property type="evidence" value="ECO:0007669"/>
    <property type="project" value="UniProtKB-KW"/>
</dbReference>
<protein>
    <submittedName>
        <fullName evidence="6">TAP-like protein</fullName>
    </submittedName>
</protein>
<evidence type="ECO:0000256" key="3">
    <source>
        <dbReference type="ARBA" id="ARBA00022801"/>
    </source>
</evidence>
<evidence type="ECO:0000259" key="4">
    <source>
        <dbReference type="Pfam" id="PF00561"/>
    </source>
</evidence>
<comment type="similarity">
    <text evidence="1">Belongs to the peptidase S33 family.</text>
</comment>
<dbReference type="InterPro" id="IPR000073">
    <property type="entry name" value="AB_hydrolase_1"/>
</dbReference>
<dbReference type="InterPro" id="IPR051601">
    <property type="entry name" value="Serine_prot/Carboxylest_S33"/>
</dbReference>
<dbReference type="RefSeq" id="WP_159961522.1">
    <property type="nucleotide sequence ID" value="NZ_OCNK01000001.1"/>
</dbReference>
<sequence>MLFTTPAARRGAARLGTGALVGVLALTGCTRTVPGSAAYAPPGAEGQVTQEPCAADGFDCVTVSVPADHFAPRSPTWQVTFAVRRAPVESRGTVVVATGGPGSSGIIAAPDRLAAMSPEITDHYDVVFFDQRGIGRSEPFLCDEALYGGGEPIDSSATAAERDAYAEDAEQFATDCFEEAGVDPADAGRYSTNQAAEDLEAFREWLGAERLVLYGESYGTQYVQTYAAAHPEHVQALVLDGVVDLASDGLSNALELARTYSDVLTATLAACDADIACAGDAPGSALQQFDRLAADLAEQPARFDFPLPDGTTDERELTLEDLRSAAAWSLSDPGSRSALQGALNAAAVGNLVPLARLVAASWGADPEDGTAYVDPGFSPALYLAVDCTDYDSVPAGSTGRAVLDSWLDVAVAHGVDQLRLGDTFYGALPCLFWPDGGAAAARPAPVTDPPYPLLVLTADTDVNTPSAAARRVHQRTVDEASLVLQQGGPHVVYGRGEPCIDDAVTTLITTGALPAQRTTVCPGELAYSYAPNPPDRPARYVDPYATVDAVLSGTLGNATYASWTGEGNLALGCDAGGSARYRTDRDGVLRVVLFGCAWTEGAPVDGALRVDDGGYGDVSGTITLPFAELTFGESGELTGTFRGSPVG</sequence>
<name>A0A286GHN9_9ACTN</name>
<evidence type="ECO:0000256" key="1">
    <source>
        <dbReference type="ARBA" id="ARBA00010088"/>
    </source>
</evidence>
<evidence type="ECO:0000256" key="2">
    <source>
        <dbReference type="ARBA" id="ARBA00022729"/>
    </source>
</evidence>
<reference evidence="7" key="1">
    <citation type="submission" date="2017-09" db="EMBL/GenBank/DDBJ databases">
        <authorList>
            <person name="Varghese N."/>
            <person name="Submissions S."/>
        </authorList>
    </citation>
    <scope>NUCLEOTIDE SEQUENCE [LARGE SCALE GENOMIC DNA]</scope>
    <source>
        <strain evidence="7">DSM 44270</strain>
    </source>
</reference>
<dbReference type="SUPFAM" id="SSF53474">
    <property type="entry name" value="alpha/beta-Hydrolases"/>
    <property type="match status" value="1"/>
</dbReference>
<dbReference type="Proteomes" id="UP000219482">
    <property type="component" value="Unassembled WGS sequence"/>
</dbReference>
<gene>
    <name evidence="6" type="ORF">SAMN06272739_0934</name>
</gene>
<dbReference type="AlphaFoldDB" id="A0A286GHN9"/>
<accession>A0A286GHN9</accession>
<organism evidence="6 7">
    <name type="scientific">Blastococcus haudaquaticus</name>
    <dbReference type="NCBI Taxonomy" id="1938745"/>
    <lineage>
        <taxon>Bacteria</taxon>
        <taxon>Bacillati</taxon>
        <taxon>Actinomycetota</taxon>
        <taxon>Actinomycetes</taxon>
        <taxon>Geodermatophilales</taxon>
        <taxon>Geodermatophilaceae</taxon>
        <taxon>Blastococcus</taxon>
    </lineage>
</organism>
<dbReference type="PANTHER" id="PTHR43248">
    <property type="entry name" value="2-SUCCINYL-6-HYDROXY-2,4-CYCLOHEXADIENE-1-CARBOXYLATE SYNTHASE"/>
    <property type="match status" value="1"/>
</dbReference>
<evidence type="ECO:0000313" key="6">
    <source>
        <dbReference type="EMBL" id="SOD94629.1"/>
    </source>
</evidence>
<dbReference type="Gene3D" id="3.40.50.1820">
    <property type="entry name" value="alpha/beta hydrolase"/>
    <property type="match status" value="1"/>
</dbReference>
<proteinExistence type="inferred from homology"/>
<keyword evidence="3" id="KW-0378">Hydrolase</keyword>
<keyword evidence="7" id="KW-1185">Reference proteome</keyword>
<dbReference type="Pfam" id="PF08386">
    <property type="entry name" value="Abhydrolase_4"/>
    <property type="match status" value="1"/>
</dbReference>
<dbReference type="InterPro" id="IPR013595">
    <property type="entry name" value="Pept_S33_TAP-like_C"/>
</dbReference>
<keyword evidence="2" id="KW-0732">Signal</keyword>
<feature type="domain" description="Peptidase S33 tripeptidyl aminopeptidase-like C-terminal" evidence="5">
    <location>
        <begin position="426"/>
        <end position="518"/>
    </location>
</feature>
<dbReference type="OrthoDB" id="4498590at2"/>
<evidence type="ECO:0000259" key="5">
    <source>
        <dbReference type="Pfam" id="PF08386"/>
    </source>
</evidence>
<dbReference type="EMBL" id="OCNK01000001">
    <property type="protein sequence ID" value="SOD94629.1"/>
    <property type="molecule type" value="Genomic_DNA"/>
</dbReference>
<dbReference type="PANTHER" id="PTHR43248:SF29">
    <property type="entry name" value="TRIPEPTIDYL AMINOPEPTIDASE"/>
    <property type="match status" value="1"/>
</dbReference>
<dbReference type="Pfam" id="PF00561">
    <property type="entry name" value="Abhydrolase_1"/>
    <property type="match status" value="1"/>
</dbReference>
<evidence type="ECO:0000313" key="7">
    <source>
        <dbReference type="Proteomes" id="UP000219482"/>
    </source>
</evidence>
<feature type="domain" description="AB hydrolase-1" evidence="4">
    <location>
        <begin position="93"/>
        <end position="271"/>
    </location>
</feature>